<evidence type="ECO:0000313" key="2">
    <source>
        <dbReference type="EMBL" id="MDQ0748254.1"/>
    </source>
</evidence>
<keyword evidence="1" id="KW-0812">Transmembrane</keyword>
<dbReference type="Pfam" id="PF11755">
    <property type="entry name" value="DUF3311"/>
    <property type="match status" value="1"/>
</dbReference>
<evidence type="ECO:0008006" key="4">
    <source>
        <dbReference type="Google" id="ProtNLM"/>
    </source>
</evidence>
<sequence length="86" mass="9870">MHLHRRRAQAGEDGGARYHGRSVHAESSRWHWLLALPVVLPLLTFLYDSEEPALFGIPFFYWVQLLFCVLSSATVTLVYLLSRSGR</sequence>
<dbReference type="Proteomes" id="UP001232755">
    <property type="component" value="Unassembled WGS sequence"/>
</dbReference>
<proteinExistence type="predicted"/>
<evidence type="ECO:0000313" key="3">
    <source>
        <dbReference type="Proteomes" id="UP001232755"/>
    </source>
</evidence>
<organism evidence="2 3">
    <name type="scientific">Streptomyces africanus</name>
    <dbReference type="NCBI Taxonomy" id="231024"/>
    <lineage>
        <taxon>Bacteria</taxon>
        <taxon>Bacillati</taxon>
        <taxon>Actinomycetota</taxon>
        <taxon>Actinomycetes</taxon>
        <taxon>Kitasatosporales</taxon>
        <taxon>Streptomycetaceae</taxon>
        <taxon>Streptomyces</taxon>
    </lineage>
</organism>
<keyword evidence="1" id="KW-1133">Transmembrane helix</keyword>
<reference evidence="2 3" key="1">
    <citation type="submission" date="2023-07" db="EMBL/GenBank/DDBJ databases">
        <title>Comparative genomics of wheat-associated soil bacteria to identify genetic determinants of phenazine resistance.</title>
        <authorList>
            <person name="Mouncey N."/>
        </authorList>
    </citation>
    <scope>NUCLEOTIDE SEQUENCE [LARGE SCALE GENOMIC DNA]</scope>
    <source>
        <strain evidence="2 3">B3I12</strain>
    </source>
</reference>
<evidence type="ECO:0000256" key="1">
    <source>
        <dbReference type="SAM" id="Phobius"/>
    </source>
</evidence>
<feature type="transmembrane region" description="Helical" evidence="1">
    <location>
        <begin position="59"/>
        <end position="81"/>
    </location>
</feature>
<name>A0ABU0QLI6_9ACTN</name>
<accession>A0ABU0QLI6</accession>
<gene>
    <name evidence="2" type="ORF">QF034_002485</name>
</gene>
<keyword evidence="1" id="KW-0472">Membrane</keyword>
<feature type="transmembrane region" description="Helical" evidence="1">
    <location>
        <begin position="30"/>
        <end position="47"/>
    </location>
</feature>
<dbReference type="InterPro" id="IPR021741">
    <property type="entry name" value="DUF3311"/>
</dbReference>
<comment type="caution">
    <text evidence="2">The sequence shown here is derived from an EMBL/GenBank/DDBJ whole genome shotgun (WGS) entry which is preliminary data.</text>
</comment>
<dbReference type="EMBL" id="JAUSYP010000001">
    <property type="protein sequence ID" value="MDQ0748254.1"/>
    <property type="molecule type" value="Genomic_DNA"/>
</dbReference>
<keyword evidence="3" id="KW-1185">Reference proteome</keyword>
<protein>
    <recommendedName>
        <fullName evidence="4">DUF3311 domain-containing protein</fullName>
    </recommendedName>
</protein>